<accession>A0A1Z5YV93</accession>
<protein>
    <submittedName>
        <fullName evidence="1">Uncharacterized protein</fullName>
    </submittedName>
</protein>
<evidence type="ECO:0000313" key="1">
    <source>
        <dbReference type="EMBL" id="OUJ02722.1"/>
    </source>
</evidence>
<reference evidence="1 2" key="1">
    <citation type="submission" date="2014-06" db="EMBL/GenBank/DDBJ databases">
        <authorList>
            <person name="Ju J."/>
            <person name="Zhang J."/>
        </authorList>
    </citation>
    <scope>NUCLEOTIDE SEQUENCE [LARGE SCALE GENOMIC DNA]</scope>
    <source>
        <strain evidence="1 2">DsW_47</strain>
    </source>
</reference>
<dbReference type="Proteomes" id="UP000196086">
    <property type="component" value="Unassembled WGS sequence"/>
</dbReference>
<name>A0A1Z5YV93_9PROT</name>
<sequence length="71" mass="8045">MPVIPPMHGTIFEGMDGISTIKSYEICVRISPFNACVMMKSLEAAALPKKYIVNQKIYRTLRMIISHVVNF</sequence>
<gene>
    <name evidence="1" type="ORF">HK14_05365</name>
</gene>
<evidence type="ECO:0000313" key="2">
    <source>
        <dbReference type="Proteomes" id="UP000196086"/>
    </source>
</evidence>
<comment type="caution">
    <text evidence="1">The sequence shown here is derived from an EMBL/GenBank/DDBJ whole genome shotgun (WGS) entry which is preliminary data.</text>
</comment>
<dbReference type="AlphaFoldDB" id="A0A1Z5YV93"/>
<dbReference type="EMBL" id="JOMQ01000024">
    <property type="protein sequence ID" value="OUJ02722.1"/>
    <property type="molecule type" value="Genomic_DNA"/>
</dbReference>
<organism evidence="1 2">
    <name type="scientific">Acetobacter cibinongensis</name>
    <dbReference type="NCBI Taxonomy" id="146475"/>
    <lineage>
        <taxon>Bacteria</taxon>
        <taxon>Pseudomonadati</taxon>
        <taxon>Pseudomonadota</taxon>
        <taxon>Alphaproteobacteria</taxon>
        <taxon>Acetobacterales</taxon>
        <taxon>Acetobacteraceae</taxon>
        <taxon>Acetobacter</taxon>
    </lineage>
</organism>
<proteinExistence type="predicted"/>